<organism evidence="6 7">
    <name type="scientific">Dimorphilus gyrociliatus</name>
    <dbReference type="NCBI Taxonomy" id="2664684"/>
    <lineage>
        <taxon>Eukaryota</taxon>
        <taxon>Metazoa</taxon>
        <taxon>Spiralia</taxon>
        <taxon>Lophotrochozoa</taxon>
        <taxon>Annelida</taxon>
        <taxon>Polychaeta</taxon>
        <taxon>Polychaeta incertae sedis</taxon>
        <taxon>Dinophilidae</taxon>
        <taxon>Dimorphilus</taxon>
    </lineage>
</organism>
<comment type="subcellular location">
    <subcellularLocation>
        <location evidence="1">Membrane</location>
        <topology evidence="1">Multi-pass membrane protein</topology>
    </subcellularLocation>
</comment>
<feature type="transmembrane region" description="Helical" evidence="5">
    <location>
        <begin position="187"/>
        <end position="210"/>
    </location>
</feature>
<evidence type="ECO:0000256" key="3">
    <source>
        <dbReference type="ARBA" id="ARBA00022989"/>
    </source>
</evidence>
<feature type="transmembrane region" description="Helical" evidence="5">
    <location>
        <begin position="12"/>
        <end position="36"/>
    </location>
</feature>
<dbReference type="OrthoDB" id="6140671at2759"/>
<gene>
    <name evidence="6" type="ORF">DGYR_LOCUS1085</name>
</gene>
<dbReference type="EMBL" id="CAJFCJ010000002">
    <property type="protein sequence ID" value="CAD5111856.1"/>
    <property type="molecule type" value="Genomic_DNA"/>
</dbReference>
<dbReference type="Proteomes" id="UP000549394">
    <property type="component" value="Unassembled WGS sequence"/>
</dbReference>
<dbReference type="Pfam" id="PF13903">
    <property type="entry name" value="Claudin_2"/>
    <property type="match status" value="1"/>
</dbReference>
<dbReference type="InterPro" id="IPR004031">
    <property type="entry name" value="PMP22/EMP/MP20/Claudin"/>
</dbReference>
<dbReference type="PANTHER" id="PTHR21284:SF12">
    <property type="entry name" value="EG:80H7.2 PROTEIN"/>
    <property type="match status" value="1"/>
</dbReference>
<dbReference type="PANTHER" id="PTHR21284">
    <property type="entry name" value="EG:80H7.2 PROTEIN"/>
    <property type="match status" value="1"/>
</dbReference>
<dbReference type="GO" id="GO:0016020">
    <property type="term" value="C:membrane"/>
    <property type="evidence" value="ECO:0007669"/>
    <property type="project" value="UniProtKB-SubCell"/>
</dbReference>
<proteinExistence type="predicted"/>
<reference evidence="6 7" key="1">
    <citation type="submission" date="2020-08" db="EMBL/GenBank/DDBJ databases">
        <authorList>
            <person name="Hejnol A."/>
        </authorList>
    </citation>
    <scope>NUCLEOTIDE SEQUENCE [LARGE SCALE GENOMIC DNA]</scope>
</reference>
<dbReference type="Gene3D" id="1.20.140.150">
    <property type="match status" value="1"/>
</dbReference>
<comment type="caution">
    <text evidence="6">The sequence shown here is derived from an EMBL/GenBank/DDBJ whole genome shotgun (WGS) entry which is preliminary data.</text>
</comment>
<keyword evidence="3 5" id="KW-1133">Transmembrane helix</keyword>
<evidence type="ECO:0000256" key="2">
    <source>
        <dbReference type="ARBA" id="ARBA00022692"/>
    </source>
</evidence>
<evidence type="ECO:0000256" key="1">
    <source>
        <dbReference type="ARBA" id="ARBA00004141"/>
    </source>
</evidence>
<keyword evidence="2 5" id="KW-0812">Transmembrane</keyword>
<sequence length="222" mass="24878">MANSGGICSCLSSAVLFGLSALLIALSIICHVIALATDYWLTSDDEDQNNFLNLGLFKACFDNYYHKYDVPYKLYNGCHNLESQYYSSMKEWLLPGWLFSARVLAVISLILLIVGTIIFILLALIWCCRTACCSDDVGKGEKCLSYAGPIVFIVTGMLIMVVCMIFGDNARKLQCKNFWVEGHLGYSWGFEVASCIFAYIAGLFLIRLVVLKARENWKSSEY</sequence>
<evidence type="ECO:0000313" key="6">
    <source>
        <dbReference type="EMBL" id="CAD5111856.1"/>
    </source>
</evidence>
<evidence type="ECO:0000256" key="5">
    <source>
        <dbReference type="SAM" id="Phobius"/>
    </source>
</evidence>
<name>A0A7I8V6N2_9ANNE</name>
<feature type="transmembrane region" description="Helical" evidence="5">
    <location>
        <begin position="99"/>
        <end position="125"/>
    </location>
</feature>
<evidence type="ECO:0000313" key="7">
    <source>
        <dbReference type="Proteomes" id="UP000549394"/>
    </source>
</evidence>
<keyword evidence="4 5" id="KW-0472">Membrane</keyword>
<evidence type="ECO:0000256" key="4">
    <source>
        <dbReference type="ARBA" id="ARBA00023136"/>
    </source>
</evidence>
<keyword evidence="7" id="KW-1185">Reference proteome</keyword>
<dbReference type="AlphaFoldDB" id="A0A7I8V6N2"/>
<protein>
    <submittedName>
        <fullName evidence="6">DgyrCDS1120</fullName>
    </submittedName>
</protein>
<feature type="transmembrane region" description="Helical" evidence="5">
    <location>
        <begin position="146"/>
        <end position="167"/>
    </location>
</feature>
<accession>A0A7I8V6N2</accession>